<name>A0A645CYT9_9ZZZZ</name>
<proteinExistence type="predicted"/>
<dbReference type="EMBL" id="VSSQ01031267">
    <property type="protein sequence ID" value="MPM82087.1"/>
    <property type="molecule type" value="Genomic_DNA"/>
</dbReference>
<evidence type="ECO:0000256" key="1">
    <source>
        <dbReference type="ARBA" id="ARBA00022679"/>
    </source>
</evidence>
<dbReference type="Pfam" id="PF01715">
    <property type="entry name" value="IPPT"/>
    <property type="match status" value="1"/>
</dbReference>
<keyword evidence="2" id="KW-0547">Nucleotide-binding</keyword>
<dbReference type="GO" id="GO:0006400">
    <property type="term" value="P:tRNA modification"/>
    <property type="evidence" value="ECO:0007669"/>
    <property type="project" value="TreeGrafter"/>
</dbReference>
<dbReference type="Gene3D" id="1.10.287.890">
    <property type="entry name" value="Crystal structure of tRNA isopentenylpyrophosphate transferase (bh2366) domain"/>
    <property type="match status" value="1"/>
</dbReference>
<dbReference type="GO" id="GO:0052381">
    <property type="term" value="F:tRNA dimethylallyltransferase activity"/>
    <property type="evidence" value="ECO:0007669"/>
    <property type="project" value="UniProtKB-EC"/>
</dbReference>
<evidence type="ECO:0000256" key="2">
    <source>
        <dbReference type="ARBA" id="ARBA00022741"/>
    </source>
</evidence>
<sequence length="201" mass="23158">MDCLLSGMTFFAQEDTGEIRRQLWEQDGEVLWRRLAELDPQAASAIHPANKKRVIRALEVVLSSGETMTQRAARQLATESPYEVTKICLDYADREILRARCDRRVDEMMAHGLLDEVENLLRRPGLRESTAFQSIGYKELAAYLDGAMPLDRAVEDIKTATKKYAKRQRTWFKRDGAALWYCRDHVDGQAIIDDLRQRNLL</sequence>
<dbReference type="PANTHER" id="PTHR11088:SF60">
    <property type="entry name" value="TRNA DIMETHYLALLYLTRANSFERASE"/>
    <property type="match status" value="1"/>
</dbReference>
<accession>A0A645CYT9</accession>
<dbReference type="EC" id="2.5.1.75" evidence="4"/>
<keyword evidence="1 4" id="KW-0808">Transferase</keyword>
<dbReference type="Gene3D" id="1.10.20.140">
    <property type="match status" value="1"/>
</dbReference>
<evidence type="ECO:0000256" key="3">
    <source>
        <dbReference type="ARBA" id="ARBA00022840"/>
    </source>
</evidence>
<dbReference type="GO" id="GO:0005524">
    <property type="term" value="F:ATP binding"/>
    <property type="evidence" value="ECO:0007669"/>
    <property type="project" value="UniProtKB-KW"/>
</dbReference>
<protein>
    <submittedName>
        <fullName evidence="4">tRNA dimethylallyltransferase</fullName>
        <ecNumber evidence="4">2.5.1.75</ecNumber>
    </submittedName>
</protein>
<dbReference type="AlphaFoldDB" id="A0A645CYT9"/>
<evidence type="ECO:0000313" key="4">
    <source>
        <dbReference type="EMBL" id="MPM82087.1"/>
    </source>
</evidence>
<comment type="caution">
    <text evidence="4">The sequence shown here is derived from an EMBL/GenBank/DDBJ whole genome shotgun (WGS) entry which is preliminary data.</text>
</comment>
<dbReference type="PANTHER" id="PTHR11088">
    <property type="entry name" value="TRNA DIMETHYLALLYLTRANSFERASE"/>
    <property type="match status" value="1"/>
</dbReference>
<reference evidence="4" key="1">
    <citation type="submission" date="2019-08" db="EMBL/GenBank/DDBJ databases">
        <authorList>
            <person name="Kucharzyk K."/>
            <person name="Murdoch R.W."/>
            <person name="Higgins S."/>
            <person name="Loffler F."/>
        </authorList>
    </citation>
    <scope>NUCLEOTIDE SEQUENCE</scope>
</reference>
<keyword evidence="3" id="KW-0067">ATP-binding</keyword>
<gene>
    <name evidence="4" type="primary">miaA_43</name>
    <name evidence="4" type="ORF">SDC9_129145</name>
</gene>
<dbReference type="InterPro" id="IPR039657">
    <property type="entry name" value="Dimethylallyltransferase"/>
</dbReference>
<organism evidence="4">
    <name type="scientific">bioreactor metagenome</name>
    <dbReference type="NCBI Taxonomy" id="1076179"/>
    <lineage>
        <taxon>unclassified sequences</taxon>
        <taxon>metagenomes</taxon>
        <taxon>ecological metagenomes</taxon>
    </lineage>
</organism>